<dbReference type="InterPro" id="IPR037099">
    <property type="entry name" value="Fum_R/Succ_DH_flav-like_C_sf"/>
</dbReference>
<dbReference type="InterPro" id="IPR036188">
    <property type="entry name" value="FAD/NAD-bd_sf"/>
</dbReference>
<evidence type="ECO:0000256" key="3">
    <source>
        <dbReference type="ARBA" id="ARBA00008562"/>
    </source>
</evidence>
<keyword evidence="8 11" id="KW-0560">Oxidoreductase</keyword>
<dbReference type="InterPro" id="IPR003953">
    <property type="entry name" value="FAD-dep_OxRdtase_2_FAD-bd"/>
</dbReference>
<dbReference type="InterPro" id="IPR015939">
    <property type="entry name" value="Fum_Rdtase/Succ_DH_flav-like_C"/>
</dbReference>
<dbReference type="PRINTS" id="PR00368">
    <property type="entry name" value="FADPNR"/>
</dbReference>
<dbReference type="PANTHER" id="PTHR42716">
    <property type="entry name" value="L-ASPARTATE OXIDASE"/>
    <property type="match status" value="1"/>
</dbReference>
<dbReference type="RefSeq" id="WP_111815649.1">
    <property type="nucleotide sequence ID" value="NZ_CBCRZQ010000004.1"/>
</dbReference>
<evidence type="ECO:0000259" key="12">
    <source>
        <dbReference type="Pfam" id="PF00890"/>
    </source>
</evidence>
<proteinExistence type="inferred from homology"/>
<dbReference type="Gene3D" id="3.50.50.60">
    <property type="entry name" value="FAD/NAD(P)-binding domain"/>
    <property type="match status" value="1"/>
</dbReference>
<comment type="caution">
    <text evidence="14">The sequence shown here is derived from an EMBL/GenBank/DDBJ whole genome shotgun (WGS) entry which is preliminary data.</text>
</comment>
<comment type="similarity">
    <text evidence="3 11">Belongs to the FAD-dependent oxidoreductase 2 family. NadB subfamily.</text>
</comment>
<dbReference type="SUPFAM" id="SSF56425">
    <property type="entry name" value="Succinate dehydrogenase/fumarate reductase flavoprotein, catalytic domain"/>
    <property type="match status" value="1"/>
</dbReference>
<dbReference type="InterPro" id="IPR005288">
    <property type="entry name" value="NadB"/>
</dbReference>
<comment type="subcellular location">
    <subcellularLocation>
        <location evidence="11">Cytoplasm</location>
    </subcellularLocation>
</comment>
<dbReference type="InterPro" id="IPR036249">
    <property type="entry name" value="Thioredoxin-like_sf"/>
</dbReference>
<comment type="cofactor">
    <cofactor evidence="1 11">
        <name>FAD</name>
        <dbReference type="ChEBI" id="CHEBI:57692"/>
    </cofactor>
</comment>
<dbReference type="Gene3D" id="3.40.30.10">
    <property type="entry name" value="Glutaredoxin"/>
    <property type="match status" value="1"/>
</dbReference>
<feature type="domain" description="FAD-dependent oxidoreductase 2 FAD-binding" evidence="12">
    <location>
        <begin position="7"/>
        <end position="390"/>
    </location>
</feature>
<dbReference type="GO" id="GO:0005737">
    <property type="term" value="C:cytoplasm"/>
    <property type="evidence" value="ECO:0007669"/>
    <property type="project" value="UniProtKB-SubCell"/>
</dbReference>
<evidence type="ECO:0000256" key="4">
    <source>
        <dbReference type="ARBA" id="ARBA00012173"/>
    </source>
</evidence>
<dbReference type="SUPFAM" id="SSF51905">
    <property type="entry name" value="FAD/NAD(P)-binding domain"/>
    <property type="match status" value="1"/>
</dbReference>
<evidence type="ECO:0000256" key="9">
    <source>
        <dbReference type="ARBA" id="ARBA00048305"/>
    </source>
</evidence>
<dbReference type="GO" id="GO:0009435">
    <property type="term" value="P:NAD+ biosynthetic process"/>
    <property type="evidence" value="ECO:0007669"/>
    <property type="project" value="UniProtKB-UniPathway"/>
</dbReference>
<sequence>MMETNFLIIGSGAAGLTLAVKLAEKFPKKKITVVTKAHQSESNTKYAQGGVAAVFDLKEDSFQKHIEDTLLAGDGLCDKTVVEMVIKDGPKRLRELMEWGAHFDTDVDGELNLGREGGHSEFRVIHHKDTTGNEIERALLARVNHLKNITLLPHHFAIDLITEHHLPTSKSEEISCYGAYVLDQISGSIFTIKADCTTLASGGMGQVYGHTTNPAVATGDGIAMAYRAKARIENMEFIQFHPTAFYDGNNGASFLISEAVRGFGAFLRNKNGQRFMFQYDERGELASRDIVSRAIDSEMKKSGDDCVFLDCTHLDIDEFKQHFPNIYETCLQKNINVAKDWIPVVPAAHYLCGGVVVDINGKTSLKNLFACGECSHTGLHGANRLASNSLLEALVYADRIFKYISKNLPLRTTTTIPEWDDNGTVMFQGSEILQQKTMELQHLMRRFAGVVRNNNDLKKASLQLEKLYFEMEALYQKHKLNTALSQLRNMVNVAHLIIQQSLKRKENRGGFYNEVYNKENFKKNKMKNLIENSVKKAMDYTQYNLFFKQLAEEGRTTSEQTQEKIDYTKLNFSRTKRLDKTAEISEESIEVFKNISEKQTWLVISEPWCGDAAQTLPFLNKIAQFSENIDLKIVLRDDNTELMNQFLTNGSQSIPVVIMLDENLNVLQTFGPRSKAATKLVTDYKTQHGKINDAFKELLQVWYNEDKGVSIVNDILETVEITLN</sequence>
<dbReference type="FunFam" id="3.90.700.10:FF:000002">
    <property type="entry name" value="L-aspartate oxidase"/>
    <property type="match status" value="1"/>
</dbReference>
<comment type="catalytic activity">
    <reaction evidence="9">
        <text>L-aspartate + O2 = iminosuccinate + H2O2</text>
        <dbReference type="Rhea" id="RHEA:25876"/>
        <dbReference type="ChEBI" id="CHEBI:15379"/>
        <dbReference type="ChEBI" id="CHEBI:16240"/>
        <dbReference type="ChEBI" id="CHEBI:29991"/>
        <dbReference type="ChEBI" id="CHEBI:77875"/>
        <dbReference type="EC" id="1.4.3.16"/>
    </reaction>
    <physiologicalReaction direction="left-to-right" evidence="9">
        <dbReference type="Rhea" id="RHEA:25877"/>
    </physiologicalReaction>
</comment>
<feature type="domain" description="Fumarate reductase/succinate dehydrogenase flavoprotein-like C-terminal" evidence="13">
    <location>
        <begin position="439"/>
        <end position="540"/>
    </location>
</feature>
<dbReference type="EMBL" id="VORU01000004">
    <property type="protein sequence ID" value="TXD69552.1"/>
    <property type="molecule type" value="Genomic_DNA"/>
</dbReference>
<reference evidence="14 15" key="1">
    <citation type="submission" date="2019-08" db="EMBL/GenBank/DDBJ databases">
        <title>Genome of Aequorivita lipolytica Y10-2 (type strain).</title>
        <authorList>
            <person name="Bowman J.P."/>
        </authorList>
    </citation>
    <scope>NUCLEOTIDE SEQUENCE [LARGE SCALE GENOMIC DNA]</scope>
    <source>
        <strain evidence="14 15">Y10-2</strain>
    </source>
</reference>
<organism evidence="14 15">
    <name type="scientific">Aequorivita lipolytica</name>
    <dbReference type="NCBI Taxonomy" id="153267"/>
    <lineage>
        <taxon>Bacteria</taxon>
        <taxon>Pseudomonadati</taxon>
        <taxon>Bacteroidota</taxon>
        <taxon>Flavobacteriia</taxon>
        <taxon>Flavobacteriales</taxon>
        <taxon>Flavobacteriaceae</taxon>
        <taxon>Aequorivita</taxon>
    </lineage>
</organism>
<dbReference type="NCBIfam" id="TIGR00551">
    <property type="entry name" value="nadB"/>
    <property type="match status" value="1"/>
</dbReference>
<dbReference type="InterPro" id="IPR027477">
    <property type="entry name" value="Succ_DH/fumarate_Rdtase_cat_sf"/>
</dbReference>
<dbReference type="Proteomes" id="UP000321945">
    <property type="component" value="Unassembled WGS sequence"/>
</dbReference>
<dbReference type="EC" id="1.4.3.16" evidence="4 10"/>
<dbReference type="Gene3D" id="3.90.700.10">
    <property type="entry name" value="Succinate dehydrogenase/fumarate reductase flavoprotein, catalytic domain"/>
    <property type="match status" value="1"/>
</dbReference>
<protein>
    <recommendedName>
        <fullName evidence="4 10">L-aspartate oxidase</fullName>
        <ecNumber evidence="4 10">1.4.3.16</ecNumber>
    </recommendedName>
</protein>
<evidence type="ECO:0000256" key="8">
    <source>
        <dbReference type="ARBA" id="ARBA00023002"/>
    </source>
</evidence>
<dbReference type="UniPathway" id="UPA00253">
    <property type="reaction ID" value="UER00326"/>
</dbReference>
<name>A0A5C6YRN0_9FLAO</name>
<dbReference type="PANTHER" id="PTHR42716:SF2">
    <property type="entry name" value="L-ASPARTATE OXIDASE, CHLOROPLASTIC"/>
    <property type="match status" value="1"/>
</dbReference>
<keyword evidence="7 11" id="KW-0274">FAD</keyword>
<evidence type="ECO:0000256" key="2">
    <source>
        <dbReference type="ARBA" id="ARBA00004950"/>
    </source>
</evidence>
<evidence type="ECO:0000256" key="5">
    <source>
        <dbReference type="ARBA" id="ARBA00022630"/>
    </source>
</evidence>
<comment type="pathway">
    <text evidence="2 11">Cofactor biosynthesis; NAD(+) biosynthesis; iminoaspartate from L-aspartate (oxidase route): step 1/1.</text>
</comment>
<dbReference type="Gene3D" id="1.20.58.100">
    <property type="entry name" value="Fumarate reductase/succinate dehydrogenase flavoprotein-like, C-terminal domain"/>
    <property type="match status" value="1"/>
</dbReference>
<accession>A0A5C6YRN0</accession>
<evidence type="ECO:0000256" key="11">
    <source>
        <dbReference type="RuleBase" id="RU362049"/>
    </source>
</evidence>
<evidence type="ECO:0000256" key="7">
    <source>
        <dbReference type="ARBA" id="ARBA00022827"/>
    </source>
</evidence>
<evidence type="ECO:0000256" key="1">
    <source>
        <dbReference type="ARBA" id="ARBA00001974"/>
    </source>
</evidence>
<dbReference type="Pfam" id="PF14595">
    <property type="entry name" value="Thioredoxin_9"/>
    <property type="match status" value="1"/>
</dbReference>
<dbReference type="OrthoDB" id="9806724at2"/>
<evidence type="ECO:0000313" key="14">
    <source>
        <dbReference type="EMBL" id="TXD69552.1"/>
    </source>
</evidence>
<dbReference type="Pfam" id="PF00890">
    <property type="entry name" value="FAD_binding_2"/>
    <property type="match status" value="1"/>
</dbReference>
<comment type="function">
    <text evidence="11">Catalyzes the oxidation of L-aspartate to iminoaspartate.</text>
</comment>
<dbReference type="AlphaFoldDB" id="A0A5C6YRN0"/>
<evidence type="ECO:0000256" key="10">
    <source>
        <dbReference type="NCBIfam" id="TIGR00551"/>
    </source>
</evidence>
<evidence type="ECO:0000313" key="15">
    <source>
        <dbReference type="Proteomes" id="UP000321945"/>
    </source>
</evidence>
<evidence type="ECO:0000259" key="13">
    <source>
        <dbReference type="Pfam" id="PF02910"/>
    </source>
</evidence>
<evidence type="ECO:0000256" key="6">
    <source>
        <dbReference type="ARBA" id="ARBA00022642"/>
    </source>
</evidence>
<gene>
    <name evidence="14" type="primary">nadB</name>
    <name evidence="14" type="ORF">ESV24_06865</name>
</gene>
<dbReference type="GO" id="GO:0008734">
    <property type="term" value="F:L-aspartate oxidase activity"/>
    <property type="evidence" value="ECO:0007669"/>
    <property type="project" value="UniProtKB-UniRule"/>
</dbReference>
<keyword evidence="5 11" id="KW-0285">Flavoprotein</keyword>
<dbReference type="Pfam" id="PF02910">
    <property type="entry name" value="Succ_DH_flav_C"/>
    <property type="match status" value="1"/>
</dbReference>
<dbReference type="SUPFAM" id="SSF46977">
    <property type="entry name" value="Succinate dehydrogenase/fumarate reductase flavoprotein C-terminal domain"/>
    <property type="match status" value="1"/>
</dbReference>
<dbReference type="SUPFAM" id="SSF52833">
    <property type="entry name" value="Thioredoxin-like"/>
    <property type="match status" value="1"/>
</dbReference>
<keyword evidence="15" id="KW-1185">Reference proteome</keyword>
<keyword evidence="6 11" id="KW-0662">Pyridine nucleotide biosynthesis</keyword>